<protein>
    <submittedName>
        <fullName evidence="2">Uncharacterized protein</fullName>
    </submittedName>
</protein>
<organism evidence="2 3">
    <name type="scientific">Gloeothece citriformis (strain PCC 7424)</name>
    <name type="common">Cyanothece sp. (strain PCC 7424)</name>
    <dbReference type="NCBI Taxonomy" id="65393"/>
    <lineage>
        <taxon>Bacteria</taxon>
        <taxon>Bacillati</taxon>
        <taxon>Cyanobacteriota</taxon>
        <taxon>Cyanophyceae</taxon>
        <taxon>Oscillatoriophycideae</taxon>
        <taxon>Chroococcales</taxon>
        <taxon>Aphanothecaceae</taxon>
        <taxon>Gloeothece</taxon>
        <taxon>Gloeothece citriformis</taxon>
    </lineage>
</organism>
<keyword evidence="3" id="KW-1185">Reference proteome</keyword>
<dbReference type="EMBL" id="CP001291">
    <property type="protein sequence ID" value="ACK69946.1"/>
    <property type="molecule type" value="Genomic_DNA"/>
</dbReference>
<accession>B7K9H8</accession>
<reference evidence="3" key="1">
    <citation type="journal article" date="2011" name="MBio">
        <title>Novel metabolic attributes of the genus Cyanothece, comprising a group of unicellular nitrogen-fixing Cyanobacteria.</title>
        <authorList>
            <person name="Bandyopadhyay A."/>
            <person name="Elvitigala T."/>
            <person name="Welsh E."/>
            <person name="Stockel J."/>
            <person name="Liberton M."/>
            <person name="Min H."/>
            <person name="Sherman L.A."/>
            <person name="Pakrasi H.B."/>
        </authorList>
    </citation>
    <scope>NUCLEOTIDE SEQUENCE [LARGE SCALE GENOMIC DNA]</scope>
    <source>
        <strain evidence="3">PCC 7424</strain>
    </source>
</reference>
<feature type="region of interest" description="Disordered" evidence="1">
    <location>
        <begin position="78"/>
        <end position="108"/>
    </location>
</feature>
<evidence type="ECO:0000313" key="3">
    <source>
        <dbReference type="Proteomes" id="UP000002384"/>
    </source>
</evidence>
<dbReference type="AlphaFoldDB" id="B7K9H8"/>
<dbReference type="OrthoDB" id="428672at2"/>
<proteinExistence type="predicted"/>
<dbReference type="HOGENOM" id="CLU_2095361_0_0_3"/>
<evidence type="ECO:0000313" key="2">
    <source>
        <dbReference type="EMBL" id="ACK69946.1"/>
    </source>
</evidence>
<dbReference type="KEGG" id="cyc:PCC7424_1505"/>
<gene>
    <name evidence="2" type="ordered locus">PCC7424_1505</name>
</gene>
<dbReference type="Proteomes" id="UP000002384">
    <property type="component" value="Chromosome"/>
</dbReference>
<dbReference type="RefSeq" id="WP_012598891.1">
    <property type="nucleotide sequence ID" value="NC_011729.1"/>
</dbReference>
<dbReference type="eggNOG" id="ENOG50349QH">
    <property type="taxonomic scope" value="Bacteria"/>
</dbReference>
<evidence type="ECO:0000256" key="1">
    <source>
        <dbReference type="SAM" id="MobiDB-lite"/>
    </source>
</evidence>
<name>B7K9H8_GLOC7</name>
<sequence length="119" mass="13381">MAEPFRFPNGQLAYSVEDLKKICEQSPQDSTHYLIQGDFENWLDYIGNSQAAQKAREARQANLNESERLEKFLKSLTPAPAVAPKPQPTPAAKTVNKTPEKPAENDNPFIQFFQKLFGG</sequence>